<evidence type="ECO:0000256" key="1">
    <source>
        <dbReference type="SAM" id="MobiDB-lite"/>
    </source>
</evidence>
<accession>U2QEZ4</accession>
<dbReference type="PANTHER" id="PTHR46082:SF6">
    <property type="entry name" value="AAA+ ATPASE DOMAIN-CONTAINING PROTEIN-RELATED"/>
    <property type="match status" value="1"/>
</dbReference>
<feature type="region of interest" description="Disordered" evidence="1">
    <location>
        <begin position="1"/>
        <end position="25"/>
    </location>
</feature>
<dbReference type="RefSeq" id="WP_021796546.1">
    <property type="nucleotide sequence ID" value="NZ_ACVN02000052.1"/>
</dbReference>
<dbReference type="Pfam" id="PF13374">
    <property type="entry name" value="TPR_10"/>
    <property type="match status" value="1"/>
</dbReference>
<dbReference type="InterPro" id="IPR053137">
    <property type="entry name" value="NLR-like"/>
</dbReference>
<dbReference type="GeneID" id="95358887"/>
<evidence type="ECO:0000313" key="3">
    <source>
        <dbReference type="Proteomes" id="UP000017052"/>
    </source>
</evidence>
<dbReference type="Proteomes" id="UP000017052">
    <property type="component" value="Unassembled WGS sequence"/>
</dbReference>
<dbReference type="Pfam" id="PF13424">
    <property type="entry name" value="TPR_12"/>
    <property type="match status" value="1"/>
</dbReference>
<protein>
    <submittedName>
        <fullName evidence="2">Tetratricopeptide repeat protein</fullName>
    </submittedName>
</protein>
<dbReference type="SUPFAM" id="SSF48452">
    <property type="entry name" value="TPR-like"/>
    <property type="match status" value="1"/>
</dbReference>
<dbReference type="InterPro" id="IPR011990">
    <property type="entry name" value="TPR-like_helical_dom_sf"/>
</dbReference>
<name>U2QEZ4_9ACTN</name>
<feature type="compositionally biased region" description="Basic and acidic residues" evidence="1">
    <location>
        <begin position="16"/>
        <end position="25"/>
    </location>
</feature>
<dbReference type="PANTHER" id="PTHR46082">
    <property type="entry name" value="ATP/GTP-BINDING PROTEIN-RELATED"/>
    <property type="match status" value="1"/>
</dbReference>
<dbReference type="OrthoDB" id="3731481at2"/>
<dbReference type="AlphaFoldDB" id="U2QEZ4"/>
<evidence type="ECO:0000313" key="2">
    <source>
        <dbReference type="EMBL" id="ERK61440.1"/>
    </source>
</evidence>
<sequence length="284" mass="30334">MPQQNQPSEPAPTIDEPARDYGPDHPRVIAARLDAADGLGEAGDPVEAARLYEELIADCTRIGGPDHEATLVTRNDHANWVGKAGDPARAADLFEALAVDMERVYGPDDPNTLAVRAGTAGWQLRAGRTDEAARIYDELVPDLVRVLGDDDPQVLDARAAHAAALRDQGRLEEAVAVYELLLPAQLRVLGPDDESTGATRSQLEVLRAGASRSPAEGIGDGANAGVVTIDQDPYLAVVGPGRTRGRSAAGWAVSRHGGARTAARRWRARYTRSFSASRWAQDAR</sequence>
<proteinExistence type="predicted"/>
<keyword evidence="3" id="KW-1185">Reference proteome</keyword>
<gene>
    <name evidence="2" type="ORF">HMPREF0682_2293</name>
</gene>
<dbReference type="Gene3D" id="1.25.40.10">
    <property type="entry name" value="Tetratricopeptide repeat domain"/>
    <property type="match status" value="1"/>
</dbReference>
<dbReference type="EMBL" id="ACVN02000052">
    <property type="protein sequence ID" value="ERK61440.1"/>
    <property type="molecule type" value="Genomic_DNA"/>
</dbReference>
<organism evidence="2 3">
    <name type="scientific">Propionibacterium acidifaciens F0233</name>
    <dbReference type="NCBI Taxonomy" id="553198"/>
    <lineage>
        <taxon>Bacteria</taxon>
        <taxon>Bacillati</taxon>
        <taxon>Actinomycetota</taxon>
        <taxon>Actinomycetes</taxon>
        <taxon>Propionibacteriales</taxon>
        <taxon>Propionibacteriaceae</taxon>
        <taxon>Propionibacterium</taxon>
    </lineage>
</organism>
<comment type="caution">
    <text evidence="2">The sequence shown here is derived from an EMBL/GenBank/DDBJ whole genome shotgun (WGS) entry which is preliminary data.</text>
</comment>
<reference evidence="2" key="1">
    <citation type="submission" date="2013-08" db="EMBL/GenBank/DDBJ databases">
        <authorList>
            <person name="Durkin A.S."/>
            <person name="Haft D.R."/>
            <person name="McCorrison J."/>
            <person name="Torralba M."/>
            <person name="Gillis M."/>
            <person name="Haft D.H."/>
            <person name="Methe B."/>
            <person name="Sutton G."/>
            <person name="Nelson K.E."/>
        </authorList>
    </citation>
    <scope>NUCLEOTIDE SEQUENCE [LARGE SCALE GENOMIC DNA]</scope>
    <source>
        <strain evidence="2">F0233</strain>
    </source>
</reference>